<dbReference type="CDD" id="cd00609">
    <property type="entry name" value="AAT_like"/>
    <property type="match status" value="1"/>
</dbReference>
<keyword evidence="1" id="KW-0808">Transferase</keyword>
<dbReference type="InterPro" id="IPR015421">
    <property type="entry name" value="PyrdxlP-dep_Trfase_major"/>
</dbReference>
<dbReference type="RefSeq" id="WP_229535409.1">
    <property type="nucleotide sequence ID" value="NZ_JAJHJB010000016.1"/>
</dbReference>
<reference evidence="1" key="1">
    <citation type="submission" date="2021-11" db="EMBL/GenBank/DDBJ databases">
        <title>Description of a new species Pelosinus isolated from the bottom sediments of Lake Baikal.</title>
        <authorList>
            <person name="Zakharyuk A."/>
        </authorList>
    </citation>
    <scope>NUCLEOTIDE SEQUENCE</scope>
    <source>
        <strain evidence="1">Bkl1</strain>
    </source>
</reference>
<dbReference type="Gene3D" id="3.90.1150.10">
    <property type="entry name" value="Aspartate Aminotransferase, domain 1"/>
    <property type="match status" value="1"/>
</dbReference>
<name>A0ABS8HST2_9FIRM</name>
<dbReference type="GO" id="GO:0008483">
    <property type="term" value="F:transaminase activity"/>
    <property type="evidence" value="ECO:0007669"/>
    <property type="project" value="UniProtKB-KW"/>
</dbReference>
<protein>
    <submittedName>
        <fullName evidence="1">Aminotransferase class I/II-fold pyridoxal phosphate-dependent enzyme</fullName>
    </submittedName>
</protein>
<keyword evidence="1" id="KW-0032">Aminotransferase</keyword>
<dbReference type="Proteomes" id="UP001165492">
    <property type="component" value="Unassembled WGS sequence"/>
</dbReference>
<evidence type="ECO:0000313" key="1">
    <source>
        <dbReference type="EMBL" id="MCC5466237.1"/>
    </source>
</evidence>
<dbReference type="Pfam" id="PF12897">
    <property type="entry name" value="Asp_aminotransf"/>
    <property type="match status" value="1"/>
</dbReference>
<dbReference type="Gene3D" id="3.40.640.10">
    <property type="entry name" value="Type I PLP-dependent aspartate aminotransferase-like (Major domain)"/>
    <property type="match status" value="1"/>
</dbReference>
<dbReference type="PANTHER" id="PTHR43799:SF1">
    <property type="entry name" value="ASPARTATE AMINOTRANSFERASE"/>
    <property type="match status" value="1"/>
</dbReference>
<gene>
    <name evidence="1" type="ORF">LMF89_12830</name>
</gene>
<keyword evidence="2" id="KW-1185">Reference proteome</keyword>
<dbReference type="EMBL" id="JAJHJB010000016">
    <property type="protein sequence ID" value="MCC5466237.1"/>
    <property type="molecule type" value="Genomic_DNA"/>
</dbReference>
<accession>A0ABS8HST2</accession>
<dbReference type="InterPro" id="IPR015422">
    <property type="entry name" value="PyrdxlP-dep_Trfase_small"/>
</dbReference>
<comment type="caution">
    <text evidence="1">The sequence shown here is derived from an EMBL/GenBank/DDBJ whole genome shotgun (WGS) entry which is preliminary data.</text>
</comment>
<organism evidence="1 2">
    <name type="scientific">Pelosinus baikalensis</name>
    <dbReference type="NCBI Taxonomy" id="2892015"/>
    <lineage>
        <taxon>Bacteria</taxon>
        <taxon>Bacillati</taxon>
        <taxon>Bacillota</taxon>
        <taxon>Negativicutes</taxon>
        <taxon>Selenomonadales</taxon>
        <taxon>Sporomusaceae</taxon>
        <taxon>Pelosinus</taxon>
    </lineage>
</organism>
<sequence length="429" mass="47346">MSKLKDMSNTTLQGYYAELSKSYQDFQAQNLKLDMSRGKPCTEQLDLSADLLDCLTKSDYKASNGIDCRNYGGIDGIPEAKKLFSWILDAKPEEIIIGGNSSLNMMHDLISRAMLHGLPESDVPWSKLPKVKFLCPSPGYDRHFAICQHLGIEMIRVNYQDDGPDMNQVENLVASDPAIKGIWCVPKYSNPTGIIYSDIVVKRLAAMPTKAPDFRIFWDNAYAVHHLTDTPGTLLNILQTCNTAGHPDRVFEFASTSKVSFPGAGIAMLVSSVNNINWLKKQLNIQTIGPDKLNQLRHVRFFKNEAGIKEHMVRHAAIINPKFNLVLDILESELGGENIASWSKPQGGYFISLDTLPGCAKEIVAKAEAAGVLLTPAGATYPYGKDPEDKNIRLSPTFPPLSELKQAMELVALCVKLVSAEHELAARGL</sequence>
<proteinExistence type="predicted"/>
<dbReference type="PANTHER" id="PTHR43799">
    <property type="entry name" value="AMINOTRANSFERASE, PUTATIVE-RELATED"/>
    <property type="match status" value="1"/>
</dbReference>
<evidence type="ECO:0000313" key="2">
    <source>
        <dbReference type="Proteomes" id="UP001165492"/>
    </source>
</evidence>
<dbReference type="SUPFAM" id="SSF53383">
    <property type="entry name" value="PLP-dependent transferases"/>
    <property type="match status" value="1"/>
</dbReference>
<dbReference type="InterPro" id="IPR015424">
    <property type="entry name" value="PyrdxlP-dep_Trfase"/>
</dbReference>
<dbReference type="InterPro" id="IPR024551">
    <property type="entry name" value="AspAT_Ic"/>
</dbReference>